<reference evidence="1 2" key="1">
    <citation type="submission" date="2019-11" db="EMBL/GenBank/DDBJ databases">
        <title>Complete genome sequence of Corynebacterium kalinowskii 1959, a novel Corynebacterium species isolated from soil of a small paddock in Vilsendorf, Germany.</title>
        <authorList>
            <person name="Schaffert L."/>
            <person name="Ruwe M."/>
            <person name="Milse J."/>
            <person name="Hanuschka K."/>
            <person name="Ortseifen V."/>
            <person name="Droste J."/>
            <person name="Brandt D."/>
            <person name="Schlueter L."/>
            <person name="Kutter Y."/>
            <person name="Vinke S."/>
            <person name="Viehoefer P."/>
            <person name="Jacob L."/>
            <person name="Luebke N.-C."/>
            <person name="Schulte-Berndt E."/>
            <person name="Hain C."/>
            <person name="Linder M."/>
            <person name="Schmidt P."/>
            <person name="Wollenschlaeger L."/>
            <person name="Luttermann T."/>
            <person name="Thieme E."/>
            <person name="Hassa J."/>
            <person name="Haak M."/>
            <person name="Wittchen M."/>
            <person name="Mentz A."/>
            <person name="Persicke M."/>
            <person name="Busche T."/>
            <person name="Ruckert C."/>
        </authorList>
    </citation>
    <scope>NUCLEOTIDE SEQUENCE [LARGE SCALE GENOMIC DNA]</scope>
    <source>
        <strain evidence="1 2">2039</strain>
    </source>
</reference>
<dbReference type="AlphaFoldDB" id="A0A6B8W9L1"/>
<dbReference type="KEGG" id="cok:COCCU_13835"/>
<sequence length="150" mass="16169">MSGNPHFRHPAIANAERTHILTCGCDSFAAGHAIHHIQARIFSKCPPEKITDIQVEGHEGNHFSIRMNGELRNCWHANPHAVATFVAIATQAEPGHVAHFGESSLLAASNGEVSATLYANIEGQETSCTFKDGEPRPMPKASGPGLIWLN</sequence>
<dbReference type="EMBL" id="CP046455">
    <property type="protein sequence ID" value="QGU08657.1"/>
    <property type="molecule type" value="Genomic_DNA"/>
</dbReference>
<evidence type="ECO:0000313" key="2">
    <source>
        <dbReference type="Proteomes" id="UP000424462"/>
    </source>
</evidence>
<gene>
    <name evidence="1" type="ORF">COCCU_13835</name>
</gene>
<dbReference type="RefSeq" id="WP_156232335.1">
    <property type="nucleotide sequence ID" value="NZ_CP046455.1"/>
</dbReference>
<organism evidence="1 2">
    <name type="scientific">Corynebacterium occultum</name>
    <dbReference type="NCBI Taxonomy" id="2675219"/>
    <lineage>
        <taxon>Bacteria</taxon>
        <taxon>Bacillati</taxon>
        <taxon>Actinomycetota</taxon>
        <taxon>Actinomycetes</taxon>
        <taxon>Mycobacteriales</taxon>
        <taxon>Corynebacteriaceae</taxon>
        <taxon>Corynebacterium</taxon>
    </lineage>
</organism>
<accession>A0A6B8W9L1</accession>
<keyword evidence="2" id="KW-1185">Reference proteome</keyword>
<dbReference type="Proteomes" id="UP000424462">
    <property type="component" value="Chromosome"/>
</dbReference>
<evidence type="ECO:0000313" key="1">
    <source>
        <dbReference type="EMBL" id="QGU08657.1"/>
    </source>
</evidence>
<name>A0A6B8W9L1_9CORY</name>
<protein>
    <submittedName>
        <fullName evidence="1">Uncharacterized protein</fullName>
    </submittedName>
</protein>
<proteinExistence type="predicted"/>